<proteinExistence type="predicted"/>
<evidence type="ECO:0000313" key="4">
    <source>
        <dbReference type="EMBL" id="KON31126.1"/>
    </source>
</evidence>
<dbReference type="FunFam" id="3.40.50.300:FF:002063">
    <property type="entry name" value="DNA helicase related protein"/>
    <property type="match status" value="1"/>
</dbReference>
<feature type="domain" description="DNA2/NAM7 helicase-like C-terminal" evidence="2">
    <location>
        <begin position="1276"/>
        <end position="1462"/>
    </location>
</feature>
<comment type="caution">
    <text evidence="4">The sequence shown here is derived from an EMBL/GenBank/DDBJ whole genome shotgun (WGS) entry which is preliminary data.</text>
</comment>
<dbReference type="Pfam" id="PF13087">
    <property type="entry name" value="AAA_12"/>
    <property type="match status" value="1"/>
</dbReference>
<dbReference type="PANTHER" id="PTHR10887:SF530">
    <property type="entry name" value="SUPERFAMILY I DNA HELICASES"/>
    <property type="match status" value="1"/>
</dbReference>
<dbReference type="EMBL" id="LFWV01000042">
    <property type="protein sequence ID" value="KON31126.1"/>
    <property type="molecule type" value="Genomic_DNA"/>
</dbReference>
<dbReference type="CDD" id="cd18808">
    <property type="entry name" value="SF1_C_Upf1"/>
    <property type="match status" value="1"/>
</dbReference>
<evidence type="ECO:0000259" key="3">
    <source>
        <dbReference type="Pfam" id="PF18741"/>
    </source>
</evidence>
<evidence type="ECO:0000259" key="2">
    <source>
        <dbReference type="Pfam" id="PF13087"/>
    </source>
</evidence>
<feature type="domain" description="DUF3320" evidence="1">
    <location>
        <begin position="1682"/>
        <end position="1726"/>
    </location>
</feature>
<dbReference type="Gene3D" id="3.40.960.10">
    <property type="entry name" value="VSR Endonuclease"/>
    <property type="match status" value="1"/>
</dbReference>
<name>A0A0M0BSB5_9ARCH</name>
<dbReference type="Pfam" id="PF13195">
    <property type="entry name" value="DUF4011"/>
    <property type="match status" value="1"/>
</dbReference>
<dbReference type="SUPFAM" id="SSF52540">
    <property type="entry name" value="P-loop containing nucleoside triphosphate hydrolases"/>
    <property type="match status" value="2"/>
</dbReference>
<dbReference type="SUPFAM" id="SSF52980">
    <property type="entry name" value="Restriction endonuclease-like"/>
    <property type="match status" value="1"/>
</dbReference>
<sequence length="1847" mass="210905">MYFKPSKRGHLFVSSPSMEKAFNRLALRKRHLEFWYPPETDLPKGQSQSSATLSLIHEKASPTAKQLVCGETSRADLEKILKNLHRRSLLDYRERGVRILHATFGMLVWKDMETGEEVRSPLILVPIELTRKSFREPFAISVPPIEEEVVLNPALQVKLKKDFKVELPPLPEYWESQTLLNYFNAITQVAGELGWRVEAKVEIGLFSFHKLVIYNDLDTNARVITQHPIIRQIAGFKDEELETGSLPEEKDVDSIRAPEKTFQVLDADSSQQVSIEYALRGQSFVMQGPPGTGKSQTIANIIAECIAQGKSVLFVSDKMAALEVVYKRLREVGLSSFCLELHSSKANKREVVAELKRCLDEHLVPRKLPSAHKFEKLKLLRDSLNNYVISLHQKRFNLQKNAYDVLGELSSLECVPFVAVELPNPMSLTPQGLLELEDLMSRLKAVWQVMEDPNFAWRGYKGSEYNVEVRAEVSNVLGKLISAIEALNLEAGKFANQLGLDTPLGFRRVKWLIEIGNLLLESPKPEASWVMHPNLDKLISEAEAYLAMFEWYKATRSRLLERYNSALFGLALTTSQELEATLSAINKLLLTSAIEESKLLEKREKLLDFARHTQFMYSKWNEKSLRLAKMLALSTGNLTPDRVKQISRIALLCFSEDKPEPRWLDPDHFQRLKEELPRIKKDYQEYKALRLKLEKNYTREFFKTDLDELTTRYNSLYKGSFRWFRPSFYRDQKQIALLTYDGKVPKSVLQDLLDVRNLKMLRAELEASADSVEDLLGHFYEGYATDFVRIENAVEIASELFRSAGTAGIPEELAQLASYGSEPPLVIRQLGNELKDSFEKWDQLAKQLSSLLPASHLPTSSLPLCETPIAMLQDWATSVEKLLIVICEITTETLKTSKEKTPQNYKQLIADLKDSEQVRKKEAAFLREHEILQEKFGFRLADLETCWEDIISVLQWTKKLRTLFGSMPVPVAFADVVSRGAEDAPSNSDLISLHDVTVKALGALESRFETELTYRGQKLQVLSLEAIQNRIKWLREHVDDLQVWVDFKETEYAFSLKGLSAFFNRLTKNPPPAAQLLDIFRKAAYQEWLNRLYEEDQNLGQFRREKHQHVIAEFVKLDQELIRLSPNRVIEEANRRKPQDILIQANDSEATTLIKEALKKQRLMPIRTLLQRIPHLLSRLKPCMLMSPMSVSQFLPPELMKFDLILFDEASQIVPEDAIGTIYRGKTIVVAGDNKQLPPTSFFQKSLLEDIDWDEITDEDVEVFDSILDECAGVGFPVKTLRWHYRSKHEELIAFSNRHFYEGNLITFPSAIAKDDGLGVKQVHVPDGVYDRGGRRDNLKEAEVVADLVFEHVRKYPKKTLGVVTFSIAQMDAVDEAVERRRRQRPEYEHFFKEDRLEGFFVKNLENVQGDERDVIILSLGYGFDPQGQMTMNFGPVNKAGGERRLNVAVTRAREMTILVSSIKAADMDTESAKSIGTFILHDYLEYAEKGSGILKSTACDASEFGSPIEKDVAMLLQRLGYDFFPHVGCSCCPIDMGVIAPDNSGGYLLGIEFDGATYQNSSSARDRDRLRAQVLKQLGWRIHRVWSPAWVARRDSEIRHLSHILEEARKFQLGKEVPTSDVALEEFDAEDDLPQDVDIKKIQFGGTEKIGVPYKVHVLKADYAESVKVPSDNGWTVQPNQFHFQENRELQARLLEELIQNEGPIHFDCAVKRVISAWGLKRKNANTIHAVREALYILTVNEKVIEKGNFLWPPELQDIPVRVPVTGVPESKRKLAHIPPEEIENAMKTIAQYALGISSESLIDETAKVFGFNRAGEKSRKRFSDIYKRLLWEKKLVCDNDLVTVA</sequence>
<reference evidence="5" key="1">
    <citation type="submission" date="2015-06" db="EMBL/GenBank/DDBJ databases">
        <title>New insights into the roles of widespread benthic archaea in carbon and nitrogen cycling.</title>
        <authorList>
            <person name="Lazar C.S."/>
            <person name="Baker B.J."/>
            <person name="Seitz K.W."/>
            <person name="Hyde A.S."/>
            <person name="Dick G.J."/>
            <person name="Hinrichs K.-U."/>
            <person name="Teske A.P."/>
        </authorList>
    </citation>
    <scope>NUCLEOTIDE SEQUENCE [LARGE SCALE GENOMIC DNA]</scope>
</reference>
<dbReference type="Pfam" id="PF11784">
    <property type="entry name" value="DUF3320"/>
    <property type="match status" value="1"/>
</dbReference>
<dbReference type="InterPro" id="IPR025103">
    <property type="entry name" value="DUF4011"/>
</dbReference>
<dbReference type="InterPro" id="IPR049468">
    <property type="entry name" value="Restrct_endonuc-II-like_dom"/>
</dbReference>
<dbReference type="InterPro" id="IPR011335">
    <property type="entry name" value="Restrct_endonuc-II-like"/>
</dbReference>
<dbReference type="PANTHER" id="PTHR10887">
    <property type="entry name" value="DNA2/NAM7 HELICASE FAMILY"/>
    <property type="match status" value="1"/>
</dbReference>
<dbReference type="Proteomes" id="UP000054016">
    <property type="component" value="Unassembled WGS sequence"/>
</dbReference>
<dbReference type="Pfam" id="PF18741">
    <property type="entry name" value="MTES_1575"/>
    <property type="match status" value="1"/>
</dbReference>
<dbReference type="Gene3D" id="3.40.50.300">
    <property type="entry name" value="P-loop containing nucleotide triphosphate hydrolases"/>
    <property type="match status" value="3"/>
</dbReference>
<gene>
    <name evidence="4" type="ORF">AC478_03260</name>
</gene>
<protein>
    <submittedName>
        <fullName evidence="4">Uncharacterized protein</fullName>
    </submittedName>
</protein>
<dbReference type="InterPro" id="IPR041679">
    <property type="entry name" value="DNA2/NAM7-like_C"/>
</dbReference>
<evidence type="ECO:0000313" key="5">
    <source>
        <dbReference type="Proteomes" id="UP000054016"/>
    </source>
</evidence>
<dbReference type="InterPro" id="IPR021754">
    <property type="entry name" value="DUF3320"/>
</dbReference>
<organism evidence="4 5">
    <name type="scientific">miscellaneous Crenarchaeota group-1 archaeon SG8-32-3</name>
    <dbReference type="NCBI Taxonomy" id="1685125"/>
    <lineage>
        <taxon>Archaea</taxon>
        <taxon>Candidatus Bathyarchaeota</taxon>
        <taxon>MCG-1</taxon>
    </lineage>
</organism>
<dbReference type="InterPro" id="IPR045055">
    <property type="entry name" value="DNA2/NAM7-like"/>
</dbReference>
<dbReference type="InterPro" id="IPR047187">
    <property type="entry name" value="SF1_C_Upf1"/>
</dbReference>
<feature type="domain" description="Restriction endonuclease type II-like" evidence="3">
    <location>
        <begin position="1510"/>
        <end position="1604"/>
    </location>
</feature>
<evidence type="ECO:0000259" key="1">
    <source>
        <dbReference type="Pfam" id="PF11784"/>
    </source>
</evidence>
<accession>A0A0M0BSB5</accession>
<dbReference type="InterPro" id="IPR027417">
    <property type="entry name" value="P-loop_NTPase"/>
</dbReference>